<keyword evidence="13" id="KW-1185">Reference proteome</keyword>
<feature type="domain" description="TonB-dependent receptor-like beta-barrel" evidence="10">
    <location>
        <begin position="408"/>
        <end position="889"/>
    </location>
</feature>
<protein>
    <submittedName>
        <fullName evidence="12">TonB-linked outer membrane protein, SusC/RagA family</fullName>
    </submittedName>
</protein>
<dbReference type="Proteomes" id="UP000199705">
    <property type="component" value="Unassembled WGS sequence"/>
</dbReference>
<dbReference type="STRING" id="551996.SAMN05192573_10995"/>
<evidence type="ECO:0000313" key="12">
    <source>
        <dbReference type="EMBL" id="SDH38381.1"/>
    </source>
</evidence>
<evidence type="ECO:0000256" key="2">
    <source>
        <dbReference type="ARBA" id="ARBA00022448"/>
    </source>
</evidence>
<dbReference type="SUPFAM" id="SSF49464">
    <property type="entry name" value="Carboxypeptidase regulatory domain-like"/>
    <property type="match status" value="1"/>
</dbReference>
<sequence length="1053" mass="114213">MEKDLRKRLRHVVLLFTTLLLLNLTGYAQSVKITGKITSTDNNQPLPGVTIKVKDSPTGTLSGADGSYSINAKNGDVLIFSFISYNSQQIYVSSSTVINVALKPATSDLNEVVVIGYGTRKRHDLTGAISSVTAADLLKAQPTTFDQALQGRVAGVVVQQVSGQPGGDVNVQIRGLGGFTGAPPLYVIDGVQIPPNGQSAIAGNGTNPLSSINPSDIASIDVLKDASATAIYGSQASNGVIIITTKKGTTGPPLISYDGYQGWQKLPKYYDVMDLRQYATFMNEKSAIIGYDMRPQFANPQYLGVGTNWQKALFRTAPMQNHNLAISGGDSRTKYYISGTYFSQTGIALGSDFKRTSVKANIDNKTTDWLKVGINLNMAHVAENVTTSNTGVILQALNQTPDVAVKNPDGTWGGNDPNIYGAVGTNPFAIATIVKDFKSRYQLFSNAYAEIQFTRDLTLRNEVAGNFDFATEDYFNPSYVMGAYTKSNNSGTASSAQNFYNSISNYLTYQHTFAKKYWVNVVAGHEAQLLKNSGISATRTNFASNNVQTISSGDATTATNTGVKGQGALEAYFGRANFTYDDRYLLTATVRHDGSSKFAEANRWNTTYSGALAWKINHESFLKSVKAINDLKLRLGYGLVNNQNIAEYAYGSTLSTISTGLSGNSQITTTTGNPNIKWETTKSYNLGLDATVLNGRISLTGDVYYRKTNNLLLSLTLPYYSGTFAAGGYSPGAVQAPYVNVGAVSNKGFEFSLNTQNIRSKYFNWSTNINFTRNINKVLALVDGTPAIYGSVSKTVVGRSIGEFYGYQVLGIYKNAADFAKYTALPQNGSGPIPITPGSGGVWVGDVIFKDINGDGKIDANDQTFLGSPMPKFQFGINNSFSYKNFDLNVFMAGNYGNKVYNQLKVNGDNPNQNFGYFPSVFNYAKIGLINPTGSSSDINNVFITNPSTNIVRISQSSGNDNQRFSDKYVENGSYLKCKSIALGYSFSNNLLNKIKLRSLRVYVNVTNVFTITKYTGYDPEIGSWNPLAAGIDNGYYAQPRVYTFGLNVSLNN</sequence>
<organism evidence="12 13">
    <name type="scientific">Mucilaginibacter gossypii</name>
    <dbReference type="NCBI Taxonomy" id="551996"/>
    <lineage>
        <taxon>Bacteria</taxon>
        <taxon>Pseudomonadati</taxon>
        <taxon>Bacteroidota</taxon>
        <taxon>Sphingobacteriia</taxon>
        <taxon>Sphingobacteriales</taxon>
        <taxon>Sphingobacteriaceae</taxon>
        <taxon>Mucilaginibacter</taxon>
    </lineage>
</organism>
<evidence type="ECO:0000256" key="1">
    <source>
        <dbReference type="ARBA" id="ARBA00004571"/>
    </source>
</evidence>
<dbReference type="SUPFAM" id="SSF56935">
    <property type="entry name" value="Porins"/>
    <property type="match status" value="1"/>
</dbReference>
<name>A0A1G8BYT6_9SPHI</name>
<dbReference type="AlphaFoldDB" id="A0A1G8BYT6"/>
<dbReference type="Pfam" id="PF07715">
    <property type="entry name" value="Plug"/>
    <property type="match status" value="1"/>
</dbReference>
<gene>
    <name evidence="12" type="ORF">SAMN05192573_10995</name>
</gene>
<dbReference type="InterPro" id="IPR023996">
    <property type="entry name" value="TonB-dep_OMP_SusC/RagA"/>
</dbReference>
<dbReference type="InterPro" id="IPR023997">
    <property type="entry name" value="TonB-dep_OMP_SusC/RagA_CS"/>
</dbReference>
<evidence type="ECO:0000256" key="9">
    <source>
        <dbReference type="RuleBase" id="RU003357"/>
    </source>
</evidence>
<evidence type="ECO:0000256" key="3">
    <source>
        <dbReference type="ARBA" id="ARBA00022452"/>
    </source>
</evidence>
<dbReference type="Gene3D" id="2.170.130.10">
    <property type="entry name" value="TonB-dependent receptor, plug domain"/>
    <property type="match status" value="1"/>
</dbReference>
<dbReference type="Pfam" id="PF00593">
    <property type="entry name" value="TonB_dep_Rec_b-barrel"/>
    <property type="match status" value="1"/>
</dbReference>
<dbReference type="InterPro" id="IPR037066">
    <property type="entry name" value="Plug_dom_sf"/>
</dbReference>
<evidence type="ECO:0000259" key="10">
    <source>
        <dbReference type="Pfam" id="PF00593"/>
    </source>
</evidence>
<evidence type="ECO:0000256" key="8">
    <source>
        <dbReference type="PROSITE-ProRule" id="PRU01360"/>
    </source>
</evidence>
<dbReference type="RefSeq" id="WP_091170018.1">
    <property type="nucleotide sequence ID" value="NZ_FNCG01000009.1"/>
</dbReference>
<dbReference type="NCBIfam" id="TIGR04056">
    <property type="entry name" value="OMP_RagA_SusC"/>
    <property type="match status" value="1"/>
</dbReference>
<keyword evidence="5 9" id="KW-0798">TonB box</keyword>
<dbReference type="InterPro" id="IPR039426">
    <property type="entry name" value="TonB-dep_rcpt-like"/>
</dbReference>
<dbReference type="GO" id="GO:0009279">
    <property type="term" value="C:cell outer membrane"/>
    <property type="evidence" value="ECO:0007669"/>
    <property type="project" value="UniProtKB-SubCell"/>
</dbReference>
<accession>A0A1G8BYT6</accession>
<reference evidence="13" key="1">
    <citation type="submission" date="2016-10" db="EMBL/GenBank/DDBJ databases">
        <authorList>
            <person name="Varghese N."/>
            <person name="Submissions S."/>
        </authorList>
    </citation>
    <scope>NUCLEOTIDE SEQUENCE [LARGE SCALE GENOMIC DNA]</scope>
    <source>
        <strain evidence="13">Gh-67</strain>
    </source>
</reference>
<keyword evidence="4 8" id="KW-0812">Transmembrane</keyword>
<evidence type="ECO:0000259" key="11">
    <source>
        <dbReference type="Pfam" id="PF07715"/>
    </source>
</evidence>
<dbReference type="Gene3D" id="2.60.40.1120">
    <property type="entry name" value="Carboxypeptidase-like, regulatory domain"/>
    <property type="match status" value="1"/>
</dbReference>
<dbReference type="EMBL" id="FNCG01000009">
    <property type="protein sequence ID" value="SDH38381.1"/>
    <property type="molecule type" value="Genomic_DNA"/>
</dbReference>
<evidence type="ECO:0000256" key="6">
    <source>
        <dbReference type="ARBA" id="ARBA00023136"/>
    </source>
</evidence>
<keyword evidence="6 8" id="KW-0472">Membrane</keyword>
<keyword evidence="3 8" id="KW-1134">Transmembrane beta strand</keyword>
<dbReference type="Pfam" id="PF13715">
    <property type="entry name" value="CarbopepD_reg_2"/>
    <property type="match status" value="1"/>
</dbReference>
<dbReference type="PROSITE" id="PS52016">
    <property type="entry name" value="TONB_DEPENDENT_REC_3"/>
    <property type="match status" value="1"/>
</dbReference>
<comment type="similarity">
    <text evidence="8 9">Belongs to the TonB-dependent receptor family.</text>
</comment>
<dbReference type="InterPro" id="IPR012910">
    <property type="entry name" value="Plug_dom"/>
</dbReference>
<keyword evidence="2 8" id="KW-0813">Transport</keyword>
<comment type="subcellular location">
    <subcellularLocation>
        <location evidence="1 8">Cell outer membrane</location>
        <topology evidence="1 8">Multi-pass membrane protein</topology>
    </subcellularLocation>
</comment>
<dbReference type="Gene3D" id="2.40.170.20">
    <property type="entry name" value="TonB-dependent receptor, beta-barrel domain"/>
    <property type="match status" value="1"/>
</dbReference>
<dbReference type="InterPro" id="IPR000531">
    <property type="entry name" value="Beta-barrel_TonB"/>
</dbReference>
<keyword evidence="7 8" id="KW-0998">Cell outer membrane</keyword>
<evidence type="ECO:0000256" key="7">
    <source>
        <dbReference type="ARBA" id="ARBA00023237"/>
    </source>
</evidence>
<evidence type="ECO:0000256" key="5">
    <source>
        <dbReference type="ARBA" id="ARBA00023077"/>
    </source>
</evidence>
<dbReference type="NCBIfam" id="TIGR04057">
    <property type="entry name" value="SusC_RagA_signa"/>
    <property type="match status" value="1"/>
</dbReference>
<dbReference type="InterPro" id="IPR008969">
    <property type="entry name" value="CarboxyPept-like_regulatory"/>
</dbReference>
<evidence type="ECO:0000256" key="4">
    <source>
        <dbReference type="ARBA" id="ARBA00022692"/>
    </source>
</evidence>
<proteinExistence type="inferred from homology"/>
<evidence type="ECO:0000313" key="13">
    <source>
        <dbReference type="Proteomes" id="UP000199705"/>
    </source>
</evidence>
<feature type="domain" description="TonB-dependent receptor plug" evidence="11">
    <location>
        <begin position="123"/>
        <end position="240"/>
    </location>
</feature>
<dbReference type="InterPro" id="IPR036942">
    <property type="entry name" value="Beta-barrel_TonB_sf"/>
</dbReference>